<proteinExistence type="predicted"/>
<dbReference type="InterPro" id="IPR038765">
    <property type="entry name" value="Papain-like_cys_pep_sf"/>
</dbReference>
<evidence type="ECO:0000313" key="2">
    <source>
        <dbReference type="EMBL" id="CAC5426028.1"/>
    </source>
</evidence>
<dbReference type="InterPro" id="IPR053041">
    <property type="entry name" value="Transglut-like_Superfamily_Mod"/>
</dbReference>
<accession>A0A6J8EZF2</accession>
<dbReference type="OrthoDB" id="6129702at2759"/>
<dbReference type="EMBL" id="CACVKT020010330">
    <property type="protein sequence ID" value="CAC5426028.1"/>
    <property type="molecule type" value="Genomic_DNA"/>
</dbReference>
<keyword evidence="3" id="KW-1185">Reference proteome</keyword>
<dbReference type="PANTHER" id="PTHR47020">
    <property type="entry name" value="HILLARIN"/>
    <property type="match status" value="1"/>
</dbReference>
<dbReference type="Pfam" id="PF01841">
    <property type="entry name" value="Transglut_core"/>
    <property type="match status" value="2"/>
</dbReference>
<evidence type="ECO:0000259" key="1">
    <source>
        <dbReference type="SMART" id="SM00460"/>
    </source>
</evidence>
<feature type="domain" description="Transglutaminase-like" evidence="1">
    <location>
        <begin position="108"/>
        <end position="176"/>
    </location>
</feature>
<evidence type="ECO:0000313" key="3">
    <source>
        <dbReference type="Proteomes" id="UP000507470"/>
    </source>
</evidence>
<feature type="domain" description="Transglutaminase-like" evidence="1">
    <location>
        <begin position="610"/>
        <end position="676"/>
    </location>
</feature>
<dbReference type="AlphaFoldDB" id="A0A6J8EZF2"/>
<sequence>MKIPTDFDLADIITDQKVAPPPRKPRLQKHDIFMDIKKFKAVDDHAIKVAQQRHRSFRGLIWHLVYSSKHVKTQVDKVRALFKWIVHRDPGTKVFDTNSGNNTVENIIEEFKNGKSTHAQIFQILCLYAGLNCKIICGKAKGKDYKPADSCNDAKYQHCWNAVCIDGNWFPVDTKWAAKRKTHPGSEEFYFLTDPEKLLLSHWSSDPVWQLVDRAISLQEFENLPFVKPHFYVCELNFMANVKSTIQTKRGQVKWDLGITQPTKFFFRMTTFDTGSESVDGQSLKNFVYHEVHNGRANFILRSPPQGMYLLKLYAKQLKTDRKEEITKFQEVVSYRVQIDRTCIEDDPLPCCWDRTWGPGTRSERMCLYPVQKKGTITTTEKSICIEINKTRPVNIFCRCIRNDWNEKELQKCIKIQDNDTKAYVVLTMPMSGEYGLEFYGSFPNQPENVYTHVCQYLIVCTRRDDDQNEELLQQYLLSPGSRNVESFEKMTAKNVQPINNMPNGVGLPPSSFQLTVVNMNDADLPDPSPMNHPTNHKYENNTWDKHVKKICEGSYTTFRELMWDLIYSKNLEDDTTKARILFTWLASVNRQELTFEDVEPGSPEEVLNGLSNGRTTYAMAFHTLCLHSGLHCKVITGVAKGSDYKPGQPLGPGSNHHTWNVVLIDGIWRLVDVRFARRPTQTSNGELSYEVDSHFFLTHPVLFIYTHYPDDVRWQLLEQQVSEEEFCNMPIMTPHFFLLGIDLLSHKLANIYSKDQVYIALKYPNNRTYNFTFSIQNVDGSDEYEGVKFNRYAMLEAADGMVTFRVRLPKSGTYNLIVYAKEDLSDKKENMFAEICEYKIVQETVSSTVHKPYPPCAYQSWGVAAAFRKFGLTTNQHSGIVETVNGEVKIEITSPKPMQFRSRLLHYEHTTEFEGYVTYKTVDGKNVFNVTAPFKGEFGLEIYAKDPDTDTKKMRHVAQFLICCSEDVKTLQLPKLQSGFLGPQPMLVKYEITAASHPDPVIHTDDNKIEIVFKTSEAMRFTASMSEAETTNDCSEYVFIQSGDSEVKLLIEPPRLGFFLLCVHGNPFTDSSHQIPGLYNYLIYCKAVTKEVVPYPKQFGYWKEGCYMWKPLSIKSGLSGEFVPFAVRVPRAKTVAVVVNKDWTPLVLNEVSGIWEGSIQINCTEPSNKVVLVASYGDDQLRFATLLEYVL</sequence>
<dbReference type="Gene3D" id="3.10.620.30">
    <property type="match status" value="1"/>
</dbReference>
<dbReference type="SUPFAM" id="SSF54001">
    <property type="entry name" value="Cysteine proteinases"/>
    <property type="match status" value="2"/>
</dbReference>
<dbReference type="Proteomes" id="UP000507470">
    <property type="component" value="Unassembled WGS sequence"/>
</dbReference>
<organism evidence="2 3">
    <name type="scientific">Mytilus coruscus</name>
    <name type="common">Sea mussel</name>
    <dbReference type="NCBI Taxonomy" id="42192"/>
    <lineage>
        <taxon>Eukaryota</taxon>
        <taxon>Metazoa</taxon>
        <taxon>Spiralia</taxon>
        <taxon>Lophotrochozoa</taxon>
        <taxon>Mollusca</taxon>
        <taxon>Bivalvia</taxon>
        <taxon>Autobranchia</taxon>
        <taxon>Pteriomorphia</taxon>
        <taxon>Mytilida</taxon>
        <taxon>Mytiloidea</taxon>
        <taxon>Mytilidae</taxon>
        <taxon>Mytilinae</taxon>
        <taxon>Mytilus</taxon>
    </lineage>
</organism>
<dbReference type="InterPro" id="IPR056564">
    <property type="entry name" value="Ig-like_KY"/>
</dbReference>
<protein>
    <recommendedName>
        <fullName evidence="1">Transglutaminase-like domain-containing protein</fullName>
    </recommendedName>
</protein>
<dbReference type="InterPro" id="IPR002931">
    <property type="entry name" value="Transglutaminase-like"/>
</dbReference>
<dbReference type="Pfam" id="PF23265">
    <property type="entry name" value="Ig-like_KY"/>
    <property type="match status" value="5"/>
</dbReference>
<reference evidence="2 3" key="1">
    <citation type="submission" date="2020-06" db="EMBL/GenBank/DDBJ databases">
        <authorList>
            <person name="Li R."/>
            <person name="Bekaert M."/>
        </authorList>
    </citation>
    <scope>NUCLEOTIDE SEQUENCE [LARGE SCALE GENOMIC DNA]</scope>
    <source>
        <strain evidence="3">wild</strain>
    </source>
</reference>
<dbReference type="SMART" id="SM00460">
    <property type="entry name" value="TGc"/>
    <property type="match status" value="2"/>
</dbReference>
<gene>
    <name evidence="2" type="ORF">MCOR_57783</name>
</gene>
<dbReference type="PANTHER" id="PTHR47020:SF1">
    <property type="entry name" value="HILLARIN"/>
    <property type="match status" value="1"/>
</dbReference>
<name>A0A6J8EZF2_MYTCO</name>